<reference evidence="1" key="1">
    <citation type="submission" date="2020-02" db="EMBL/GenBank/DDBJ databases">
        <authorList>
            <person name="Meier V. D."/>
        </authorList>
    </citation>
    <scope>NUCLEOTIDE SEQUENCE</scope>
    <source>
        <strain evidence="1">AVDCRST_MAG56</strain>
    </source>
</reference>
<sequence length="40" mass="4343">ELQPMGKPTPKPLRGGEPQCDAFPRCDAFPPCDLLPHLGL</sequence>
<proteinExistence type="predicted"/>
<feature type="non-terminal residue" evidence="1">
    <location>
        <position position="40"/>
    </location>
</feature>
<dbReference type="AlphaFoldDB" id="A0A6J4HXR6"/>
<evidence type="ECO:0000313" key="1">
    <source>
        <dbReference type="EMBL" id="CAA9236070.1"/>
    </source>
</evidence>
<dbReference type="EMBL" id="CADCTQ010000113">
    <property type="protein sequence ID" value="CAA9236070.1"/>
    <property type="molecule type" value="Genomic_DNA"/>
</dbReference>
<organism evidence="1">
    <name type="scientific">uncultured Cytophagales bacterium</name>
    <dbReference type="NCBI Taxonomy" id="158755"/>
    <lineage>
        <taxon>Bacteria</taxon>
        <taxon>Pseudomonadati</taxon>
        <taxon>Bacteroidota</taxon>
        <taxon>Sphingobacteriia</taxon>
        <taxon>Sphingobacteriales</taxon>
        <taxon>environmental samples</taxon>
    </lineage>
</organism>
<name>A0A6J4HXR6_9SPHI</name>
<protein>
    <submittedName>
        <fullName evidence="1">Uncharacterized protein</fullName>
    </submittedName>
</protein>
<accession>A0A6J4HXR6</accession>
<gene>
    <name evidence="1" type="ORF">AVDCRST_MAG56-1184</name>
</gene>
<feature type="non-terminal residue" evidence="1">
    <location>
        <position position="1"/>
    </location>
</feature>